<dbReference type="EMBL" id="JAHRHJ020000007">
    <property type="protein sequence ID" value="KAH9310119.1"/>
    <property type="molecule type" value="Genomic_DNA"/>
</dbReference>
<comment type="caution">
    <text evidence="1">The sequence shown here is derived from an EMBL/GenBank/DDBJ whole genome shotgun (WGS) entry which is preliminary data.</text>
</comment>
<protein>
    <submittedName>
        <fullName evidence="1">Uncharacterized protein</fullName>
    </submittedName>
</protein>
<dbReference type="InterPro" id="IPR052979">
    <property type="entry name" value="Adenylate-forming_domain"/>
</dbReference>
<dbReference type="Proteomes" id="UP000824469">
    <property type="component" value="Unassembled WGS sequence"/>
</dbReference>
<evidence type="ECO:0000313" key="2">
    <source>
        <dbReference type="Proteomes" id="UP000824469"/>
    </source>
</evidence>
<gene>
    <name evidence="1" type="ORF">KI387_038030</name>
</gene>
<feature type="non-terminal residue" evidence="1">
    <location>
        <position position="1"/>
    </location>
</feature>
<name>A0AA38FTQ5_TAXCH</name>
<reference evidence="1 2" key="1">
    <citation type="journal article" date="2021" name="Nat. Plants">
        <title>The Taxus genome provides insights into paclitaxel biosynthesis.</title>
        <authorList>
            <person name="Xiong X."/>
            <person name="Gou J."/>
            <person name="Liao Q."/>
            <person name="Li Y."/>
            <person name="Zhou Q."/>
            <person name="Bi G."/>
            <person name="Li C."/>
            <person name="Du R."/>
            <person name="Wang X."/>
            <person name="Sun T."/>
            <person name="Guo L."/>
            <person name="Liang H."/>
            <person name="Lu P."/>
            <person name="Wu Y."/>
            <person name="Zhang Z."/>
            <person name="Ro D.K."/>
            <person name="Shang Y."/>
            <person name="Huang S."/>
            <person name="Yan J."/>
        </authorList>
    </citation>
    <scope>NUCLEOTIDE SEQUENCE [LARGE SCALE GENOMIC DNA]</scope>
    <source>
        <strain evidence="1">Ta-2019</strain>
    </source>
</reference>
<sequence length="91" mass="9910">VRESASFSHSCCKPCPADVHFIWVAKSIRKNFGDDIVGKIESYPSEKKIIHDTAISGRPNVAELTVRAVKNWSAEVVIVTSNPSGTRDVVG</sequence>
<keyword evidence="2" id="KW-1185">Reference proteome</keyword>
<organism evidence="1 2">
    <name type="scientific">Taxus chinensis</name>
    <name type="common">Chinese yew</name>
    <name type="synonym">Taxus wallichiana var. chinensis</name>
    <dbReference type="NCBI Taxonomy" id="29808"/>
    <lineage>
        <taxon>Eukaryota</taxon>
        <taxon>Viridiplantae</taxon>
        <taxon>Streptophyta</taxon>
        <taxon>Embryophyta</taxon>
        <taxon>Tracheophyta</taxon>
        <taxon>Spermatophyta</taxon>
        <taxon>Pinopsida</taxon>
        <taxon>Pinidae</taxon>
        <taxon>Conifers II</taxon>
        <taxon>Cupressales</taxon>
        <taxon>Taxaceae</taxon>
        <taxon>Taxus</taxon>
    </lineage>
</organism>
<dbReference type="PANTHER" id="PTHR33927">
    <property type="entry name" value="TRANSMEMBRANE PROTEIN"/>
    <property type="match status" value="1"/>
</dbReference>
<dbReference type="PANTHER" id="PTHR33927:SF1">
    <property type="entry name" value="TRANSMEMBRANE PROTEIN"/>
    <property type="match status" value="1"/>
</dbReference>
<accession>A0AA38FTQ5</accession>
<proteinExistence type="predicted"/>
<dbReference type="AlphaFoldDB" id="A0AA38FTQ5"/>
<evidence type="ECO:0000313" key="1">
    <source>
        <dbReference type="EMBL" id="KAH9310119.1"/>
    </source>
</evidence>
<feature type="non-terminal residue" evidence="1">
    <location>
        <position position="91"/>
    </location>
</feature>